<sequence>MYSDIVCILLINEITQLQYQSYETTAFACASLAKSFWDRYPKIFSLEVATFLGMFKLEDRLVKTVTPKPEGWQLCFEYFIEEAFKDIGYTVSVVVIESRSRLFDSSSFKGMKFPIRNQMTSQGVKIQGFRSAFEKYAKMATKASPVESMNPGKLPCFSSPKFMSPINPFCVSTSLQYTASNTLGHRSPCRVHLPGAYVSTTFYNDMLLPELDFLVSGRTGRIKKLHIVFGNEDPTLGFLKELKVSMIHLEKFSSDTEPVLAYDAWGWNLLAEACPVCKCEDKVSADDPVRRHGQDLSYILSYQALIEGSEQFYAVRQNIVVHLQPPSNLGAAIPAQTPRHVWPDYFYRTVKVPVSAPGSDLSGKKRRKYAARLRKTESLREAKACLYKQM</sequence>
<keyword evidence="2" id="KW-1185">Reference proteome</keyword>
<evidence type="ECO:0000313" key="1">
    <source>
        <dbReference type="EMBL" id="CAG7836203.1"/>
    </source>
</evidence>
<gene>
    <name evidence="1" type="ORF">AFUS01_LOCUS45470</name>
</gene>
<dbReference type="Proteomes" id="UP000708208">
    <property type="component" value="Unassembled WGS sequence"/>
</dbReference>
<protein>
    <submittedName>
        <fullName evidence="1">Uncharacterized protein</fullName>
    </submittedName>
</protein>
<proteinExistence type="predicted"/>
<evidence type="ECO:0000313" key="2">
    <source>
        <dbReference type="Proteomes" id="UP000708208"/>
    </source>
</evidence>
<reference evidence="1" key="1">
    <citation type="submission" date="2021-06" db="EMBL/GenBank/DDBJ databases">
        <authorList>
            <person name="Hodson N. C."/>
            <person name="Mongue J. A."/>
            <person name="Jaron S. K."/>
        </authorList>
    </citation>
    <scope>NUCLEOTIDE SEQUENCE</scope>
</reference>
<dbReference type="EMBL" id="CAJVCH010570925">
    <property type="protein sequence ID" value="CAG7836203.1"/>
    <property type="molecule type" value="Genomic_DNA"/>
</dbReference>
<name>A0A8J2PM63_9HEXA</name>
<organism evidence="1 2">
    <name type="scientific">Allacma fusca</name>
    <dbReference type="NCBI Taxonomy" id="39272"/>
    <lineage>
        <taxon>Eukaryota</taxon>
        <taxon>Metazoa</taxon>
        <taxon>Ecdysozoa</taxon>
        <taxon>Arthropoda</taxon>
        <taxon>Hexapoda</taxon>
        <taxon>Collembola</taxon>
        <taxon>Symphypleona</taxon>
        <taxon>Sminthuridae</taxon>
        <taxon>Allacma</taxon>
    </lineage>
</organism>
<comment type="caution">
    <text evidence="1">The sequence shown here is derived from an EMBL/GenBank/DDBJ whole genome shotgun (WGS) entry which is preliminary data.</text>
</comment>
<accession>A0A8J2PM63</accession>
<dbReference type="AlphaFoldDB" id="A0A8J2PM63"/>